<gene>
    <name evidence="2" type="ORF">H6P81_018018</name>
</gene>
<dbReference type="AlphaFoldDB" id="A0AAV7E1N7"/>
<name>A0AAV7E1N7_ARIFI</name>
<feature type="compositionally biased region" description="Pro residues" evidence="1">
    <location>
        <begin position="68"/>
        <end position="80"/>
    </location>
</feature>
<proteinExistence type="predicted"/>
<accession>A0AAV7E1N7</accession>
<organism evidence="2 3">
    <name type="scientific">Aristolochia fimbriata</name>
    <name type="common">White veined hardy Dutchman's pipe vine</name>
    <dbReference type="NCBI Taxonomy" id="158543"/>
    <lineage>
        <taxon>Eukaryota</taxon>
        <taxon>Viridiplantae</taxon>
        <taxon>Streptophyta</taxon>
        <taxon>Embryophyta</taxon>
        <taxon>Tracheophyta</taxon>
        <taxon>Spermatophyta</taxon>
        <taxon>Magnoliopsida</taxon>
        <taxon>Magnoliidae</taxon>
        <taxon>Piperales</taxon>
        <taxon>Aristolochiaceae</taxon>
        <taxon>Aristolochia</taxon>
    </lineage>
</organism>
<evidence type="ECO:0000313" key="3">
    <source>
        <dbReference type="Proteomes" id="UP000825729"/>
    </source>
</evidence>
<evidence type="ECO:0000313" key="2">
    <source>
        <dbReference type="EMBL" id="KAG9442164.1"/>
    </source>
</evidence>
<comment type="caution">
    <text evidence="2">The sequence shown here is derived from an EMBL/GenBank/DDBJ whole genome shotgun (WGS) entry which is preliminary data.</text>
</comment>
<sequence length="196" mass="20650">MTAIGLILTNGGRKARSQLAKKKRAPLTTLTEASGSASKKKKARVEVQPTSLPSPPTFLPPISKIKPPVEPQPSCPPLELNPPETFHISSSPEAPEAPQEEVSHPASIVQIGSCVVAALEGTEVVEDLVEVAPTQLETSPVQEVAPPVVQEVAEEATIEEEAPAPVIQEEASAPVVEEVVEVEALTVQEEASVVQE</sequence>
<evidence type="ECO:0000256" key="1">
    <source>
        <dbReference type="SAM" id="MobiDB-lite"/>
    </source>
</evidence>
<keyword evidence="3" id="KW-1185">Reference proteome</keyword>
<feature type="region of interest" description="Disordered" evidence="1">
    <location>
        <begin position="1"/>
        <end position="104"/>
    </location>
</feature>
<dbReference type="Proteomes" id="UP000825729">
    <property type="component" value="Unassembled WGS sequence"/>
</dbReference>
<reference evidence="2 3" key="1">
    <citation type="submission" date="2021-07" db="EMBL/GenBank/DDBJ databases">
        <title>The Aristolochia fimbriata genome: insights into angiosperm evolution, floral development and chemical biosynthesis.</title>
        <authorList>
            <person name="Jiao Y."/>
        </authorList>
    </citation>
    <scope>NUCLEOTIDE SEQUENCE [LARGE SCALE GENOMIC DNA]</scope>
    <source>
        <strain evidence="2">IBCAS-2021</strain>
        <tissue evidence="2">Leaf</tissue>
    </source>
</reference>
<dbReference type="EMBL" id="JAINDJ010000007">
    <property type="protein sequence ID" value="KAG9442164.1"/>
    <property type="molecule type" value="Genomic_DNA"/>
</dbReference>
<feature type="compositionally biased region" description="Basic residues" evidence="1">
    <location>
        <begin position="13"/>
        <end position="25"/>
    </location>
</feature>
<protein>
    <submittedName>
        <fullName evidence="2">Uncharacterized protein</fullName>
    </submittedName>
</protein>